<accession>A0A3M7R3I4</accession>
<organism evidence="1 2">
    <name type="scientific">Brachionus plicatilis</name>
    <name type="common">Marine rotifer</name>
    <name type="synonym">Brachionus muelleri</name>
    <dbReference type="NCBI Taxonomy" id="10195"/>
    <lineage>
        <taxon>Eukaryota</taxon>
        <taxon>Metazoa</taxon>
        <taxon>Spiralia</taxon>
        <taxon>Gnathifera</taxon>
        <taxon>Rotifera</taxon>
        <taxon>Eurotatoria</taxon>
        <taxon>Monogononta</taxon>
        <taxon>Pseudotrocha</taxon>
        <taxon>Ploima</taxon>
        <taxon>Brachionidae</taxon>
        <taxon>Brachionus</taxon>
    </lineage>
</organism>
<protein>
    <submittedName>
        <fullName evidence="1">Rap1 GTPase-GDP dissociation stimulator 1 isoform X1</fullName>
    </submittedName>
</protein>
<keyword evidence="2" id="KW-1185">Reference proteome</keyword>
<dbReference type="Gene3D" id="1.25.10.10">
    <property type="entry name" value="Leucine-rich Repeat Variant"/>
    <property type="match status" value="2"/>
</dbReference>
<dbReference type="InterPro" id="IPR011989">
    <property type="entry name" value="ARM-like"/>
</dbReference>
<reference evidence="1 2" key="1">
    <citation type="journal article" date="2018" name="Sci. Rep.">
        <title>Genomic signatures of local adaptation to the degree of environmental predictability in rotifers.</title>
        <authorList>
            <person name="Franch-Gras L."/>
            <person name="Hahn C."/>
            <person name="Garcia-Roger E.M."/>
            <person name="Carmona M.J."/>
            <person name="Serra M."/>
            <person name="Gomez A."/>
        </authorList>
    </citation>
    <scope>NUCLEOTIDE SEQUENCE [LARGE SCALE GENOMIC DNA]</scope>
    <source>
        <strain evidence="1">HYR1</strain>
    </source>
</reference>
<name>A0A3M7R3I4_BRAPC</name>
<dbReference type="STRING" id="10195.A0A3M7R3I4"/>
<dbReference type="AlphaFoldDB" id="A0A3M7R3I4"/>
<proteinExistence type="predicted"/>
<dbReference type="OrthoDB" id="26149at2759"/>
<sequence>MSSESTDSTFYYTNILKSLKNLELESNESEETGTCSKIAEHKQQFCSDGLKLKQLKNELDNGSVESAIDLCEFIAELAKDELCRNQLVQAELLPSINKFLFNPNCSNKLKIQICRAIGNLCYENDDGRSVFLDVCGIDNLIDLLKYTGSIDLSQEEQPELVKLIVVSLGFLHNFANDNECVRKAVYEKNIMSILKPFAKNIKKDIGILMYFFSCIENLTEIDQGKIQFAEEKIAFDLYSQLDLQILDTLGCYTEDFFRILSSINEINDSKEQLCMTNFIEITVDFVEKRANDEDLLRIFGGFLTNLLANDDNIDMIYKYKDNFILEKAVDWLEKFQCEQLYLASAVIIANYMRNDSKAIEIVGHKNQPHVKIINLLRKYNDLGTSATLQQINVSHSLLSTLKNFCIAVSSKEELLKNEVIEVVVEFLNYENLEVLWKTLGIIRLLVKYCSDKNGLNIIFSDEILEKVEKIANNPQEHPGVTGESSRLCCYLPMAAKNEQNMDKYCKFSFINIVCKQLLSNHLIMINEAVLALNVLTTIAYRACSDKLKESSMNENVINLFEKESLAGEIKINLFQLFKILFEKSDFFTEQQLEQYLKIFNRLKIGQEKNEIVNAYLIQLINLLENKI</sequence>
<dbReference type="SUPFAM" id="SSF48371">
    <property type="entry name" value="ARM repeat"/>
    <property type="match status" value="1"/>
</dbReference>
<evidence type="ECO:0000313" key="2">
    <source>
        <dbReference type="Proteomes" id="UP000276133"/>
    </source>
</evidence>
<dbReference type="InterPro" id="IPR040144">
    <property type="entry name" value="RAP1GDS1"/>
</dbReference>
<dbReference type="GO" id="GO:0005085">
    <property type="term" value="F:guanyl-nucleotide exchange factor activity"/>
    <property type="evidence" value="ECO:0007669"/>
    <property type="project" value="InterPro"/>
</dbReference>
<dbReference type="EMBL" id="REGN01004302">
    <property type="protein sequence ID" value="RNA18157.1"/>
    <property type="molecule type" value="Genomic_DNA"/>
</dbReference>
<gene>
    <name evidence="1" type="ORF">BpHYR1_028314</name>
</gene>
<dbReference type="InterPro" id="IPR016024">
    <property type="entry name" value="ARM-type_fold"/>
</dbReference>
<dbReference type="PANTHER" id="PTHR10957">
    <property type="entry name" value="RAP1 GTPASE-GDP DISSOCIATION STIMULATOR 1"/>
    <property type="match status" value="1"/>
</dbReference>
<evidence type="ECO:0000313" key="1">
    <source>
        <dbReference type="EMBL" id="RNA18157.1"/>
    </source>
</evidence>
<comment type="caution">
    <text evidence="1">The sequence shown here is derived from an EMBL/GenBank/DDBJ whole genome shotgun (WGS) entry which is preliminary data.</text>
</comment>
<dbReference type="Proteomes" id="UP000276133">
    <property type="component" value="Unassembled WGS sequence"/>
</dbReference>